<protein>
    <recommendedName>
        <fullName evidence="11">Permease</fullName>
    </recommendedName>
</protein>
<keyword evidence="3" id="KW-0813">Transport</keyword>
<proteinExistence type="inferred from homology"/>
<organism evidence="9 10">
    <name type="scientific">Ligilactobacillus ceti DSM 22408</name>
    <dbReference type="NCBI Taxonomy" id="1122146"/>
    <lineage>
        <taxon>Bacteria</taxon>
        <taxon>Bacillati</taxon>
        <taxon>Bacillota</taxon>
        <taxon>Bacilli</taxon>
        <taxon>Lactobacillales</taxon>
        <taxon>Lactobacillaceae</taxon>
        <taxon>Ligilactobacillus</taxon>
    </lineage>
</organism>
<dbReference type="InterPro" id="IPR002549">
    <property type="entry name" value="AI-2E-like"/>
</dbReference>
<evidence type="ECO:0000256" key="5">
    <source>
        <dbReference type="ARBA" id="ARBA00022692"/>
    </source>
</evidence>
<comment type="caution">
    <text evidence="9">The sequence shown here is derived from an EMBL/GenBank/DDBJ whole genome shotgun (WGS) entry which is preliminary data.</text>
</comment>
<feature type="transmembrane region" description="Helical" evidence="8">
    <location>
        <begin position="313"/>
        <end position="342"/>
    </location>
</feature>
<dbReference type="eggNOG" id="COG0628">
    <property type="taxonomic scope" value="Bacteria"/>
</dbReference>
<keyword evidence="6 8" id="KW-1133">Transmembrane helix</keyword>
<dbReference type="PANTHER" id="PTHR21716">
    <property type="entry name" value="TRANSMEMBRANE PROTEIN"/>
    <property type="match status" value="1"/>
</dbReference>
<keyword evidence="10" id="KW-1185">Reference proteome</keyword>
<keyword evidence="7 8" id="KW-0472">Membrane</keyword>
<dbReference type="Pfam" id="PF01594">
    <property type="entry name" value="AI-2E_transport"/>
    <property type="match status" value="1"/>
</dbReference>
<reference evidence="9 10" key="1">
    <citation type="journal article" date="2015" name="Genome Announc.">
        <title>Expanding the biotechnology potential of lactobacilli through comparative genomics of 213 strains and associated genera.</title>
        <authorList>
            <person name="Sun Z."/>
            <person name="Harris H.M."/>
            <person name="McCann A."/>
            <person name="Guo C."/>
            <person name="Argimon S."/>
            <person name="Zhang W."/>
            <person name="Yang X."/>
            <person name="Jeffery I.B."/>
            <person name="Cooney J.C."/>
            <person name="Kagawa T.F."/>
            <person name="Liu W."/>
            <person name="Song Y."/>
            <person name="Salvetti E."/>
            <person name="Wrobel A."/>
            <person name="Rasinkangas P."/>
            <person name="Parkhill J."/>
            <person name="Rea M.C."/>
            <person name="O'Sullivan O."/>
            <person name="Ritari J."/>
            <person name="Douillard F.P."/>
            <person name="Paul Ross R."/>
            <person name="Yang R."/>
            <person name="Briner A.E."/>
            <person name="Felis G.E."/>
            <person name="de Vos W.M."/>
            <person name="Barrangou R."/>
            <person name="Klaenhammer T.R."/>
            <person name="Caufield P.W."/>
            <person name="Cui Y."/>
            <person name="Zhang H."/>
            <person name="O'Toole P.W."/>
        </authorList>
    </citation>
    <scope>NUCLEOTIDE SEQUENCE [LARGE SCALE GENOMIC DNA]</scope>
    <source>
        <strain evidence="9 10">DSM 22408</strain>
    </source>
</reference>
<feature type="transmembrane region" description="Helical" evidence="8">
    <location>
        <begin position="282"/>
        <end position="301"/>
    </location>
</feature>
<feature type="transmembrane region" description="Helical" evidence="8">
    <location>
        <begin position="218"/>
        <end position="240"/>
    </location>
</feature>
<dbReference type="PANTHER" id="PTHR21716:SF53">
    <property type="entry name" value="PERMEASE PERM-RELATED"/>
    <property type="match status" value="1"/>
</dbReference>
<accession>A0A0R2KLU9</accession>
<dbReference type="Proteomes" id="UP000051500">
    <property type="component" value="Unassembled WGS sequence"/>
</dbReference>
<feature type="transmembrane region" description="Helical" evidence="8">
    <location>
        <begin position="67"/>
        <end position="89"/>
    </location>
</feature>
<evidence type="ECO:0000256" key="1">
    <source>
        <dbReference type="ARBA" id="ARBA00004651"/>
    </source>
</evidence>
<feature type="transmembrane region" description="Helical" evidence="8">
    <location>
        <begin position="157"/>
        <end position="182"/>
    </location>
</feature>
<gene>
    <name evidence="9" type="ORF">IV53_GL000283</name>
</gene>
<evidence type="ECO:0000256" key="2">
    <source>
        <dbReference type="ARBA" id="ARBA00009773"/>
    </source>
</evidence>
<feature type="transmembrane region" description="Helical" evidence="8">
    <location>
        <begin position="246"/>
        <end position="275"/>
    </location>
</feature>
<evidence type="ECO:0000313" key="9">
    <source>
        <dbReference type="EMBL" id="KRN90368.1"/>
    </source>
</evidence>
<dbReference type="STRING" id="1122146.IV53_GL000283"/>
<keyword evidence="5 8" id="KW-0812">Transmembrane</keyword>
<dbReference type="GO" id="GO:0055085">
    <property type="term" value="P:transmembrane transport"/>
    <property type="evidence" value="ECO:0007669"/>
    <property type="project" value="TreeGrafter"/>
</dbReference>
<evidence type="ECO:0008006" key="11">
    <source>
        <dbReference type="Google" id="ProtNLM"/>
    </source>
</evidence>
<dbReference type="AlphaFoldDB" id="A0A0R2KLU9"/>
<feature type="transmembrane region" description="Helical" evidence="8">
    <location>
        <begin position="7"/>
        <end position="24"/>
    </location>
</feature>
<evidence type="ECO:0000313" key="10">
    <source>
        <dbReference type="Proteomes" id="UP000051500"/>
    </source>
</evidence>
<dbReference type="OrthoDB" id="9793390at2"/>
<evidence type="ECO:0000256" key="8">
    <source>
        <dbReference type="SAM" id="Phobius"/>
    </source>
</evidence>
<name>A0A0R2KLU9_9LACO</name>
<evidence type="ECO:0000256" key="4">
    <source>
        <dbReference type="ARBA" id="ARBA00022475"/>
    </source>
</evidence>
<keyword evidence="4" id="KW-1003">Cell membrane</keyword>
<feature type="transmembrane region" description="Helical" evidence="8">
    <location>
        <begin position="30"/>
        <end position="55"/>
    </location>
</feature>
<sequence>MYWTLEVLLVTLIIFVCTQIDFIFKPIGIFISTLFTPVLISGFLFYLLNPLVNLLAKIQIFKKHRGLAALLVISLLVLLLIGALCYLIPQIVTQIEQLMGNLPGYLSDLQHYLKDLSHKKAGPSWLKNIDFQSVFTTIRTYIEQKFNTILATLSSSIGAIFGAITSVTITLVTVPFMLFYMLKDGQKLLPAIKNKVPMNQADKVGEILSKMSGTISKYISGQVIECLFVGTFLAIGYHFVGIKYALLVGVFAGLMIVLPYVGPYIGLVPALLLALPMGMKTVILTIIVCIVVQQIDGNLVYPNVIGKTLDIHPLTIIVLLLVAGNLAGLIGMIITVPLYAVVKTLVQYLYDIHKLNKETKQKEA</sequence>
<dbReference type="GO" id="GO:0005886">
    <property type="term" value="C:plasma membrane"/>
    <property type="evidence" value="ECO:0007669"/>
    <property type="project" value="UniProtKB-SubCell"/>
</dbReference>
<dbReference type="PATRIC" id="fig|1122146.4.peg.289"/>
<comment type="similarity">
    <text evidence="2">Belongs to the autoinducer-2 exporter (AI-2E) (TC 2.A.86) family.</text>
</comment>
<comment type="subcellular location">
    <subcellularLocation>
        <location evidence="1">Cell membrane</location>
        <topology evidence="1">Multi-pass membrane protein</topology>
    </subcellularLocation>
</comment>
<evidence type="ECO:0000256" key="7">
    <source>
        <dbReference type="ARBA" id="ARBA00023136"/>
    </source>
</evidence>
<evidence type="ECO:0000256" key="3">
    <source>
        <dbReference type="ARBA" id="ARBA00022448"/>
    </source>
</evidence>
<evidence type="ECO:0000256" key="6">
    <source>
        <dbReference type="ARBA" id="ARBA00022989"/>
    </source>
</evidence>
<dbReference type="EMBL" id="JQBZ01000003">
    <property type="protein sequence ID" value="KRN90368.1"/>
    <property type="molecule type" value="Genomic_DNA"/>
</dbReference>